<dbReference type="InterPro" id="IPR007197">
    <property type="entry name" value="rSAM"/>
</dbReference>
<dbReference type="GO" id="GO:0003824">
    <property type="term" value="F:catalytic activity"/>
    <property type="evidence" value="ECO:0007669"/>
    <property type="project" value="InterPro"/>
</dbReference>
<dbReference type="RefSeq" id="WP_015423793.1">
    <property type="nucleotide sequence ID" value="NC_020449.1"/>
</dbReference>
<dbReference type="SFLD" id="SFLDG01067">
    <property type="entry name" value="SPASM/twitch_domain_containing"/>
    <property type="match status" value="1"/>
</dbReference>
<evidence type="ECO:0000313" key="8">
    <source>
        <dbReference type="Proteomes" id="UP000002019"/>
    </source>
</evidence>
<protein>
    <submittedName>
        <fullName evidence="7">Fe-S oxidoreductases</fullName>
    </submittedName>
</protein>
<dbReference type="KEGG" id="caci:CLOAM0014"/>
<organism evidence="7 8">
    <name type="scientific">Cloacimonas acidaminovorans (strain Evry)</name>
    <dbReference type="NCBI Taxonomy" id="459349"/>
    <lineage>
        <taxon>Bacteria</taxon>
        <taxon>Pseudomonadati</taxon>
        <taxon>Candidatus Cloacimonadota</taxon>
        <taxon>Candidatus Cloacimonadia</taxon>
        <taxon>Candidatus Cloacimonadales</taxon>
        <taxon>Candidatus Cloacimonadaceae</taxon>
        <taxon>Candidatus Cloacimonas</taxon>
    </lineage>
</organism>
<evidence type="ECO:0000259" key="6">
    <source>
        <dbReference type="PROSITE" id="PS51918"/>
    </source>
</evidence>
<dbReference type="SUPFAM" id="SSF102114">
    <property type="entry name" value="Radical SAM enzymes"/>
    <property type="match status" value="1"/>
</dbReference>
<dbReference type="PANTHER" id="PTHR43524">
    <property type="entry name" value="RADICAL SAM SUPERFAMILY PROTEIN"/>
    <property type="match status" value="1"/>
</dbReference>
<dbReference type="CDD" id="cd01335">
    <property type="entry name" value="Radical_SAM"/>
    <property type="match status" value="1"/>
</dbReference>
<keyword evidence="5" id="KW-0411">Iron-sulfur</keyword>
<evidence type="ECO:0000256" key="4">
    <source>
        <dbReference type="ARBA" id="ARBA00023004"/>
    </source>
</evidence>
<keyword evidence="3" id="KW-0479">Metal-binding</keyword>
<gene>
    <name evidence="7" type="ordered locus">CLOAM0014</name>
</gene>
<dbReference type="SFLD" id="SFLDS00029">
    <property type="entry name" value="Radical_SAM"/>
    <property type="match status" value="1"/>
</dbReference>
<dbReference type="OrthoDB" id="9782387at2"/>
<comment type="cofactor">
    <cofactor evidence="1">
        <name>[4Fe-4S] cluster</name>
        <dbReference type="ChEBI" id="CHEBI:49883"/>
    </cofactor>
</comment>
<dbReference type="PROSITE" id="PS51918">
    <property type="entry name" value="RADICAL_SAM"/>
    <property type="match status" value="1"/>
</dbReference>
<proteinExistence type="predicted"/>
<evidence type="ECO:0000256" key="1">
    <source>
        <dbReference type="ARBA" id="ARBA00001966"/>
    </source>
</evidence>
<evidence type="ECO:0000256" key="2">
    <source>
        <dbReference type="ARBA" id="ARBA00022691"/>
    </source>
</evidence>
<keyword evidence="8" id="KW-1185">Reference proteome</keyword>
<dbReference type="EMBL" id="CU466930">
    <property type="protein sequence ID" value="CAO79932.1"/>
    <property type="molecule type" value="Genomic_DNA"/>
</dbReference>
<dbReference type="AlphaFoldDB" id="B0VIE3"/>
<dbReference type="eggNOG" id="COG0535">
    <property type="taxonomic scope" value="Bacteria"/>
</dbReference>
<dbReference type="PANTHER" id="PTHR43524:SF1">
    <property type="entry name" value="RADICAL SAM SUPERFAMILY PROTEIN"/>
    <property type="match status" value="1"/>
</dbReference>
<dbReference type="Gene3D" id="3.20.20.70">
    <property type="entry name" value="Aldolase class I"/>
    <property type="match status" value="1"/>
</dbReference>
<sequence>MKNVKTIALNQLINYIANDPLNKLPKIMELAKKLDRKGTYLKLFTVITDALSDETSHWHKFVENLFNNVDSKVIHKLAECFAINTTLVGRPIREKYKAKYSIQVPWAILMDPTSACNLSCTGCWAALYGKQHNLPFEVMDSICKQGKKLGIYWYLFSGGEPLIRKNDIIKLCKKHQDCFFLSFTNGTLVDEKFCEEVLNAGNLTLCFSIEGNEPATDMRRGKGGYKRVIEAMEIMKKYRLFFGYSTCYHRYNTESVASDEFVDDMIARGCFYAWNFTYIPIGKNAQPDLIATPEQRAYMYKRVNEIRTHKPILALDFWNDGELANGCIAGGRSYFHINAAGDVEPCAFVHYSNVNIKEVSLLEALQSPIFKAYQKRHPFNQNLLQPCPMLDNPEKIMEIVNEANAKSTDIEAPESIEELCAKTKPAAEKWAPVAKELWENREKNSST</sequence>
<evidence type="ECO:0000256" key="3">
    <source>
        <dbReference type="ARBA" id="ARBA00022723"/>
    </source>
</evidence>
<dbReference type="HOGENOM" id="CLU_044700_0_0_0"/>
<dbReference type="GO" id="GO:0046872">
    <property type="term" value="F:metal ion binding"/>
    <property type="evidence" value="ECO:0007669"/>
    <property type="project" value="UniProtKB-KW"/>
</dbReference>
<name>B0VIE3_CLOAI</name>
<reference evidence="7 8" key="1">
    <citation type="journal article" date="2008" name="J. Bacteriol.">
        <title>'Candidatus Cloacamonas acidaminovorans': genome sequence reconstruction provides a first glimpse of a new bacterial division.</title>
        <authorList>
            <person name="Pelletier E."/>
            <person name="Kreimeyer A."/>
            <person name="Bocs S."/>
            <person name="Rouy Z."/>
            <person name="Gyapay G."/>
            <person name="Chouari R."/>
            <person name="Riviere D."/>
            <person name="Ganesan A."/>
            <person name="Daegelen P."/>
            <person name="Sghir A."/>
            <person name="Cohen G.N."/>
            <person name="Medigue C."/>
            <person name="Weissenbach J."/>
            <person name="Le Paslier D."/>
        </authorList>
    </citation>
    <scope>NUCLEOTIDE SEQUENCE [LARGE SCALE GENOMIC DNA]</scope>
    <source>
        <strain evidence="8">Evry</strain>
    </source>
</reference>
<feature type="domain" description="Radical SAM core" evidence="6">
    <location>
        <begin position="100"/>
        <end position="310"/>
    </location>
</feature>
<keyword evidence="4" id="KW-0408">Iron</keyword>
<accession>B0VIE3</accession>
<evidence type="ECO:0000256" key="5">
    <source>
        <dbReference type="ARBA" id="ARBA00023014"/>
    </source>
</evidence>
<keyword evidence="2" id="KW-0949">S-adenosyl-L-methionine</keyword>
<evidence type="ECO:0000313" key="7">
    <source>
        <dbReference type="EMBL" id="CAO79932.1"/>
    </source>
</evidence>
<dbReference type="InterPro" id="IPR058240">
    <property type="entry name" value="rSAM_sf"/>
</dbReference>
<dbReference type="InterPro" id="IPR023885">
    <property type="entry name" value="4Fe4S-binding_SPASM_dom"/>
</dbReference>
<dbReference type="InterPro" id="IPR013785">
    <property type="entry name" value="Aldolase_TIM"/>
</dbReference>
<dbReference type="Proteomes" id="UP000002019">
    <property type="component" value="Chromosome"/>
</dbReference>
<dbReference type="CDD" id="cd21128">
    <property type="entry name" value="SPASM_rSAM"/>
    <property type="match status" value="1"/>
</dbReference>
<dbReference type="GO" id="GO:0051536">
    <property type="term" value="F:iron-sulfur cluster binding"/>
    <property type="evidence" value="ECO:0007669"/>
    <property type="project" value="UniProtKB-KW"/>
</dbReference>
<dbReference type="Pfam" id="PF13186">
    <property type="entry name" value="SPASM"/>
    <property type="match status" value="1"/>
</dbReference>
<dbReference type="Pfam" id="PF04055">
    <property type="entry name" value="Radical_SAM"/>
    <property type="match status" value="1"/>
</dbReference>